<accession>A0A6J2WPZ6</accession>
<evidence type="ECO:0000256" key="1">
    <source>
        <dbReference type="ARBA" id="ARBA00004613"/>
    </source>
</evidence>
<feature type="domain" description="Granulins" evidence="7">
    <location>
        <begin position="618"/>
        <end position="631"/>
    </location>
</feature>
<dbReference type="CTD" id="791524"/>
<feature type="region of interest" description="Disordered" evidence="5">
    <location>
        <begin position="267"/>
        <end position="296"/>
    </location>
</feature>
<dbReference type="Gene3D" id="2.10.25.160">
    <property type="entry name" value="Granulin"/>
    <property type="match status" value="7"/>
</dbReference>
<dbReference type="InterPro" id="IPR037277">
    <property type="entry name" value="Granulin_sf"/>
</dbReference>
<keyword evidence="4" id="KW-1015">Disulfide bond</keyword>
<dbReference type="FunFam" id="2.10.25.160:FF:000001">
    <property type="entry name" value="Granulin precursor"/>
    <property type="match status" value="1"/>
</dbReference>
<evidence type="ECO:0000256" key="6">
    <source>
        <dbReference type="SAM" id="SignalP"/>
    </source>
</evidence>
<dbReference type="PANTHER" id="PTHR12274:SF3">
    <property type="entry name" value="PROGRANULIN"/>
    <property type="match status" value="1"/>
</dbReference>
<comment type="subcellular location">
    <subcellularLocation>
        <location evidence="1">Secreted</location>
    </subcellularLocation>
</comment>
<dbReference type="PANTHER" id="PTHR12274">
    <property type="entry name" value="GRANULIN"/>
    <property type="match status" value="1"/>
</dbReference>
<dbReference type="InterPro" id="IPR039036">
    <property type="entry name" value="Granulin_fam"/>
</dbReference>
<evidence type="ECO:0000313" key="8">
    <source>
        <dbReference type="Proteomes" id="UP000504632"/>
    </source>
</evidence>
<feature type="compositionally biased region" description="Polar residues" evidence="5">
    <location>
        <begin position="393"/>
        <end position="403"/>
    </location>
</feature>
<evidence type="ECO:0000256" key="4">
    <source>
        <dbReference type="ARBA" id="ARBA00023157"/>
    </source>
</evidence>
<feature type="domain" description="Granulins" evidence="7">
    <location>
        <begin position="203"/>
        <end position="216"/>
    </location>
</feature>
<dbReference type="InParanoid" id="A0A6J2WPZ6"/>
<feature type="domain" description="Granulins" evidence="7">
    <location>
        <begin position="537"/>
        <end position="550"/>
    </location>
</feature>
<dbReference type="SMART" id="SM00277">
    <property type="entry name" value="GRAN"/>
    <property type="match status" value="7"/>
</dbReference>
<keyword evidence="3" id="KW-0964">Secreted</keyword>
<feature type="chain" id="PRO_5026779589" evidence="6">
    <location>
        <begin position="17"/>
        <end position="745"/>
    </location>
</feature>
<reference evidence="9" key="1">
    <citation type="submission" date="2025-08" db="UniProtKB">
        <authorList>
            <consortium name="RefSeq"/>
        </authorList>
    </citation>
    <scope>IDENTIFICATION</scope>
</reference>
<evidence type="ECO:0000313" key="9">
    <source>
        <dbReference type="RefSeq" id="XP_030645642.1"/>
    </source>
</evidence>
<keyword evidence="8" id="KW-1185">Reference proteome</keyword>
<feature type="region of interest" description="Disordered" evidence="5">
    <location>
        <begin position="393"/>
        <end position="498"/>
    </location>
</feature>
<sequence>MLGLMLTLVLLNLVTGFQCPDTAVCEENETCCQSPSGEYTCCPFPQGVCCEDHLHCCPEGMLCQMEDSKCSNVTHTLPWVERSPERQTSIAKSFRIISSSPAIEDDIMCPDKSYCPAEFSCLKLSNAYGCCPVAQGIVCLDRKHCCPKDHQCSTDSSTCVKEREPVTAVMCSDGKSECPAQTSCCEAADGGWGCCPMPRAICCEDKVHCCPEDSTCDVESLKCLSSTNQHKPMWAKLPARLRADWEDHQSAAVTPGMWSITNNATESWSTADTGNATESWSTADTGNATESWSTADTGNATVSWSTADTGNATVSSVASDHSVTSPSTGISEKGNACCESTDRETRCCPLLQAVCCEDHVHCCPLNTTCNLATQTCVQISMTVPMLEKIPVTNQESNETENQQGEPGEDVPGEDEPGEDEPKEDEPKEDEPREDEPREDEPKEDEPGEDEPGEDEPKEDEPGEDEPGEDEPKEDEPGEDEGEEEGEGNGRDEEEQVQEEDGVIWCDAHMACPEHSTCCFMNSVQTWGCCPLPHAQCCADGEHCCPTDYACDAKQGSCTKSGVVIPWYSKVPAQRSPVPSPDLPVVRCDSHMSCPTGSTCCRMSHGEWGCCPLPEAVCCADQEHCCPKGYGCDVRAGSCVKTIWLQVQSVPLTHISSPESQPGPSQHKDISCGGSYSCRTDQTCCKSSETTWGCCPSAKAVCCPDMKHCCPAGYTCSDEGTCSQSVGLNWDNWDLFFSKKKRALLV</sequence>
<dbReference type="PROSITE" id="PS00799">
    <property type="entry name" value="GRANULINS"/>
    <property type="match status" value="7"/>
</dbReference>
<dbReference type="GO" id="GO:0005576">
    <property type="term" value="C:extracellular region"/>
    <property type="evidence" value="ECO:0007669"/>
    <property type="project" value="UniProtKB-SubCell"/>
</dbReference>
<gene>
    <name evidence="9" type="primary">grna</name>
</gene>
<organism evidence="8 9">
    <name type="scientific">Chanos chanos</name>
    <name type="common">Milkfish</name>
    <name type="synonym">Mugil chanos</name>
    <dbReference type="NCBI Taxonomy" id="29144"/>
    <lineage>
        <taxon>Eukaryota</taxon>
        <taxon>Metazoa</taxon>
        <taxon>Chordata</taxon>
        <taxon>Craniata</taxon>
        <taxon>Vertebrata</taxon>
        <taxon>Euteleostomi</taxon>
        <taxon>Actinopterygii</taxon>
        <taxon>Neopterygii</taxon>
        <taxon>Teleostei</taxon>
        <taxon>Ostariophysi</taxon>
        <taxon>Gonorynchiformes</taxon>
        <taxon>Chanidae</taxon>
        <taxon>Chanos</taxon>
    </lineage>
</organism>
<dbReference type="RefSeq" id="XP_030645642.1">
    <property type="nucleotide sequence ID" value="XM_030789782.1"/>
</dbReference>
<dbReference type="OrthoDB" id="5854875at2759"/>
<evidence type="ECO:0000256" key="2">
    <source>
        <dbReference type="ARBA" id="ARBA00010093"/>
    </source>
</evidence>
<keyword evidence="6" id="KW-0732">Signal</keyword>
<dbReference type="InterPro" id="IPR000118">
    <property type="entry name" value="Granulin"/>
</dbReference>
<proteinExistence type="inferred from homology"/>
<feature type="domain" description="Granulins" evidence="7">
    <location>
        <begin position="702"/>
        <end position="715"/>
    </location>
</feature>
<dbReference type="GeneID" id="115826104"/>
<protein>
    <submittedName>
        <fullName evidence="9">Granulin a</fullName>
    </submittedName>
</protein>
<feature type="compositionally biased region" description="Acidic residues" evidence="5">
    <location>
        <begin position="406"/>
        <end position="498"/>
    </location>
</feature>
<feature type="domain" description="Granulins" evidence="7">
    <location>
        <begin position="139"/>
        <end position="152"/>
    </location>
</feature>
<feature type="signal peptide" evidence="6">
    <location>
        <begin position="1"/>
        <end position="16"/>
    </location>
</feature>
<dbReference type="Proteomes" id="UP000504632">
    <property type="component" value="Chromosome 13"/>
</dbReference>
<name>A0A6J2WPZ6_CHACN</name>
<feature type="domain" description="Granulins" evidence="7">
    <location>
        <begin position="50"/>
        <end position="63"/>
    </location>
</feature>
<evidence type="ECO:0000256" key="5">
    <source>
        <dbReference type="SAM" id="MobiDB-lite"/>
    </source>
</evidence>
<comment type="similarity">
    <text evidence="2">Belongs to the granulin family.</text>
</comment>
<feature type="domain" description="Granulins" evidence="7">
    <location>
        <begin position="356"/>
        <end position="369"/>
    </location>
</feature>
<dbReference type="Pfam" id="PF00396">
    <property type="entry name" value="Granulin"/>
    <property type="match status" value="7"/>
</dbReference>
<dbReference type="AlphaFoldDB" id="A0A6J2WPZ6"/>
<dbReference type="SUPFAM" id="SSF57277">
    <property type="entry name" value="Granulin repeat"/>
    <property type="match status" value="5"/>
</dbReference>
<evidence type="ECO:0000256" key="3">
    <source>
        <dbReference type="ARBA" id="ARBA00022525"/>
    </source>
</evidence>
<evidence type="ECO:0000259" key="7">
    <source>
        <dbReference type="PROSITE" id="PS00799"/>
    </source>
</evidence>